<dbReference type="PANTHER" id="PTHR21575:SF12">
    <property type="entry name" value="PROTEIN HID1"/>
    <property type="match status" value="1"/>
</dbReference>
<name>A0AAV5RYM6_MAUHU</name>
<accession>A0AAV5RYM6</accession>
<feature type="region of interest" description="Disordered" evidence="1">
    <location>
        <begin position="700"/>
        <end position="737"/>
    </location>
</feature>
<feature type="region of interest" description="Disordered" evidence="1">
    <location>
        <begin position="778"/>
        <end position="800"/>
    </location>
</feature>
<evidence type="ECO:0000313" key="3">
    <source>
        <dbReference type="Proteomes" id="UP001377567"/>
    </source>
</evidence>
<feature type="compositionally biased region" description="Polar residues" evidence="1">
    <location>
        <begin position="781"/>
        <end position="798"/>
    </location>
</feature>
<proteinExistence type="predicted"/>
<feature type="compositionally biased region" description="Polar residues" evidence="1">
    <location>
        <begin position="1008"/>
        <end position="1017"/>
    </location>
</feature>
<protein>
    <submittedName>
        <fullName evidence="2">Ecm30 protein</fullName>
    </submittedName>
</protein>
<feature type="compositionally biased region" description="Low complexity" evidence="1">
    <location>
        <begin position="1183"/>
        <end position="1197"/>
    </location>
</feature>
<feature type="compositionally biased region" description="Low complexity" evidence="1">
    <location>
        <begin position="811"/>
        <end position="825"/>
    </location>
</feature>
<dbReference type="GO" id="GO:0016020">
    <property type="term" value="C:membrane"/>
    <property type="evidence" value="ECO:0007669"/>
    <property type="project" value="TreeGrafter"/>
</dbReference>
<feature type="region of interest" description="Disordered" evidence="1">
    <location>
        <begin position="981"/>
        <end position="1017"/>
    </location>
</feature>
<dbReference type="AlphaFoldDB" id="A0AAV5RYM6"/>
<feature type="region of interest" description="Disordered" evidence="1">
    <location>
        <begin position="1183"/>
        <end position="1205"/>
    </location>
</feature>
<feature type="region of interest" description="Disordered" evidence="1">
    <location>
        <begin position="807"/>
        <end position="826"/>
    </location>
</feature>
<dbReference type="EMBL" id="BTGD01000008">
    <property type="protein sequence ID" value="GMM56553.1"/>
    <property type="molecule type" value="Genomic_DNA"/>
</dbReference>
<gene>
    <name evidence="2" type="ORF">DAKH74_031690</name>
</gene>
<dbReference type="Proteomes" id="UP001377567">
    <property type="component" value="Unassembled WGS sequence"/>
</dbReference>
<dbReference type="GO" id="GO:0005797">
    <property type="term" value="C:Golgi medial cisterna"/>
    <property type="evidence" value="ECO:0007669"/>
    <property type="project" value="TreeGrafter"/>
</dbReference>
<keyword evidence="3" id="KW-1185">Reference proteome</keyword>
<feature type="region of interest" description="Disordered" evidence="1">
    <location>
        <begin position="1046"/>
        <end position="1069"/>
    </location>
</feature>
<dbReference type="Pfam" id="PF12722">
    <property type="entry name" value="Hid1"/>
    <property type="match status" value="1"/>
</dbReference>
<comment type="caution">
    <text evidence="2">The sequence shown here is derived from an EMBL/GenBank/DDBJ whole genome shotgun (WGS) entry which is preliminary data.</text>
</comment>
<dbReference type="InterPro" id="IPR026705">
    <property type="entry name" value="Hid-1/Ecm30"/>
</dbReference>
<evidence type="ECO:0000313" key="2">
    <source>
        <dbReference type="EMBL" id="GMM56553.1"/>
    </source>
</evidence>
<sequence>MGNTDSRTTNLYREYLYLLAEADIPLYTPRGDNGQGSADFAEFYINFLNATANLSLDTFNTIISNAILRKLLVLNPQNYVNVLDFALSNFSALAGDGVDAASTEPSFMFKKLITTVRIITKFTPVLYEHCIQRGVPSALDQDFSLEGFLLRPNITQNLLRACFIEGFTINTAGSPGRVSLLQWETGISSNIMTTETIDAAVQLPYLDSNRLEMINLMLTLSSIRLYSVPDENADAPNFFMEAMVESTNTDTLLLLMISILNVYSFYSKNINDLKVATLYRAIGQMNMNRQSSMGSQNDNSNLNTANRQVVSSQQSIVNLKKNLVLSSLQWFNLVCCHLHDHSTFLAGFLRNEFQLKLLLSSIVKIFKNPIDLAIDQESNPLTFNNSDESSGNRDSSGARNSNQLKLKDFTIQLPKLDSIFLQNLILLTNLLQFNKTFENYFADKFSNKFLTFVIYYVKYYYNIPEYQSNMIPMCCDLALFLTSKSLILHKLLQTFKPNYYTNKLPNFFKISNISQIETLTYRDFIVTQLTNISSNDVKSNTVLKAFYFEILYNILPINSRKFGNITNSGSDNSLVQLSYEKNKNINMTDKLSYNATVSLLNVLSKMSNRNYLSAFATSDSTKQSLLVSPVVKLDLLALLLRSILIYITSSYQESKNLIFLLTRHYSVLLQIKESIDFIATNKNLNNVLFLKPPSTNGLSLLHQTSNMPSSDILDEDRKNVSNDNSDNNSLDSDREYADEKVNVQSVLDGETYIIFDKPLKEYSDDEEEDEEIRGAELEQAAHNSQNNKNENSRSPLNNRNRKSAKFVVSQNKSNNTSNAANNSNTKDYEIFEHPDYTKQLIMNNEKLYIKLRPAWPIGLTNNAKLKLPKKGNFNQLWTGTATLKTLIDITKVFLKEFPEILKTSRNSDYVAIIEKIEQYEPTFTKRFYGRLPKEFKTNKPLDFKISLRRNPEFNKWFDEMFWSNVFQAHSTPFISSSSVANNEGNNKAKRNSSVSSSPNVPILERWSSHGSTNLSRTQSNGSAMINYFAPENTLTATPSNVVADQSNVYPSMSNTGGGNSGSSTTSSLTLSSSIPVPAAQASTNNLSRKSSNASSFLSKFSWAGFNKNDTQDNIIQEEPSSMNLSSIDTDLFVVEEGIFKSNIWVGTHIRLFPITTIKKEEFSFLDMTSSLLKKFRFGGGDSNNSDNVGHAGNNNNNRIPSENRQYSPVLSANPFMAFASPKRF</sequence>
<reference evidence="2 3" key="1">
    <citation type="journal article" date="2023" name="Elife">
        <title>Identification of key yeast species and microbe-microbe interactions impacting larval growth of Drosophila in the wild.</title>
        <authorList>
            <person name="Mure A."/>
            <person name="Sugiura Y."/>
            <person name="Maeda R."/>
            <person name="Honda K."/>
            <person name="Sakurai N."/>
            <person name="Takahashi Y."/>
            <person name="Watada M."/>
            <person name="Katoh T."/>
            <person name="Gotoh A."/>
            <person name="Gotoh Y."/>
            <person name="Taniguchi I."/>
            <person name="Nakamura K."/>
            <person name="Hayashi T."/>
            <person name="Katayama T."/>
            <person name="Uemura T."/>
            <person name="Hattori Y."/>
        </authorList>
    </citation>
    <scope>NUCLEOTIDE SEQUENCE [LARGE SCALE GENOMIC DNA]</scope>
    <source>
        <strain evidence="2 3">KH-74</strain>
    </source>
</reference>
<evidence type="ECO:0000256" key="1">
    <source>
        <dbReference type="SAM" id="MobiDB-lite"/>
    </source>
</evidence>
<organism evidence="2 3">
    <name type="scientific">Maudiozyma humilis</name>
    <name type="common">Sour dough yeast</name>
    <name type="synonym">Kazachstania humilis</name>
    <dbReference type="NCBI Taxonomy" id="51915"/>
    <lineage>
        <taxon>Eukaryota</taxon>
        <taxon>Fungi</taxon>
        <taxon>Dikarya</taxon>
        <taxon>Ascomycota</taxon>
        <taxon>Saccharomycotina</taxon>
        <taxon>Saccharomycetes</taxon>
        <taxon>Saccharomycetales</taxon>
        <taxon>Saccharomycetaceae</taxon>
        <taxon>Maudiozyma</taxon>
    </lineage>
</organism>
<dbReference type="GO" id="GO:0000138">
    <property type="term" value="C:Golgi trans cisterna"/>
    <property type="evidence" value="ECO:0007669"/>
    <property type="project" value="TreeGrafter"/>
</dbReference>
<dbReference type="PANTHER" id="PTHR21575">
    <property type="entry name" value="PROTEIN HID1"/>
    <property type="match status" value="1"/>
</dbReference>
<feature type="compositionally biased region" description="Low complexity" evidence="1">
    <location>
        <begin position="991"/>
        <end position="1001"/>
    </location>
</feature>
<feature type="compositionally biased region" description="Low complexity" evidence="1">
    <location>
        <begin position="721"/>
        <end position="730"/>
    </location>
</feature>
<feature type="compositionally biased region" description="Polar residues" evidence="1">
    <location>
        <begin position="700"/>
        <end position="709"/>
    </location>
</feature>